<evidence type="ECO:0000313" key="1">
    <source>
        <dbReference type="EMBL" id="ADE12140.1"/>
    </source>
</evidence>
<dbReference type="EMBL" id="CP001965">
    <property type="protein sequence ID" value="ADE12140.1"/>
    <property type="molecule type" value="Genomic_DNA"/>
</dbReference>
<protein>
    <submittedName>
        <fullName evidence="1">Uncharacterized protein</fullName>
    </submittedName>
</protein>
<dbReference type="STRING" id="580332.Slit_1911"/>
<reference evidence="1 2" key="1">
    <citation type="submission" date="2010-03" db="EMBL/GenBank/DDBJ databases">
        <title>Complete sequence of Sideroxydans lithotrophicus ES-1.</title>
        <authorList>
            <consortium name="US DOE Joint Genome Institute"/>
            <person name="Lucas S."/>
            <person name="Copeland A."/>
            <person name="Lapidus A."/>
            <person name="Cheng J.-F."/>
            <person name="Bruce D."/>
            <person name="Goodwin L."/>
            <person name="Pitluck S."/>
            <person name="Munk A.C."/>
            <person name="Detter J.C."/>
            <person name="Han C."/>
            <person name="Tapia R."/>
            <person name="Larimer F."/>
            <person name="Land M."/>
            <person name="Hauser L."/>
            <person name="Kyrpides N."/>
            <person name="Ivanova N."/>
            <person name="Emerson D."/>
            <person name="Woyke T."/>
        </authorList>
    </citation>
    <scope>NUCLEOTIDE SEQUENCE [LARGE SCALE GENOMIC DNA]</scope>
    <source>
        <strain evidence="1 2">ES-1</strain>
    </source>
</reference>
<dbReference type="OrthoDB" id="9134780at2"/>
<dbReference type="eggNOG" id="ENOG5031IRN">
    <property type="taxonomic scope" value="Bacteria"/>
</dbReference>
<keyword evidence="2" id="KW-1185">Reference proteome</keyword>
<dbReference type="AlphaFoldDB" id="D5CT54"/>
<evidence type="ECO:0000313" key="2">
    <source>
        <dbReference type="Proteomes" id="UP000001625"/>
    </source>
</evidence>
<accession>D5CT54</accession>
<sequence>MSFLYPRAVMVTRPTQPTGVGAVAYGGEQQSTETPVVATPVPANIQLAKERGKPDANLPADAGKTLWKVFIPLQAVALGTILMRDVITDDLGQRYQVIGPYWNSLGHSCVCERLET</sequence>
<dbReference type="RefSeq" id="WP_013030038.1">
    <property type="nucleotide sequence ID" value="NC_013959.1"/>
</dbReference>
<dbReference type="KEGG" id="slt:Slit_1911"/>
<proteinExistence type="predicted"/>
<dbReference type="Proteomes" id="UP000001625">
    <property type="component" value="Chromosome"/>
</dbReference>
<gene>
    <name evidence="1" type="ordered locus">Slit_1911</name>
</gene>
<dbReference type="HOGENOM" id="CLU_2095221_0_0_4"/>
<organism evidence="1 2">
    <name type="scientific">Sideroxydans lithotrophicus (strain ES-1)</name>
    <dbReference type="NCBI Taxonomy" id="580332"/>
    <lineage>
        <taxon>Bacteria</taxon>
        <taxon>Pseudomonadati</taxon>
        <taxon>Pseudomonadota</taxon>
        <taxon>Betaproteobacteria</taxon>
        <taxon>Nitrosomonadales</taxon>
        <taxon>Gallionellaceae</taxon>
        <taxon>Sideroxydans</taxon>
    </lineage>
</organism>
<name>D5CT54_SIDLE</name>